<protein>
    <submittedName>
        <fullName evidence="1">Ubiquitin-like modifier-activating enzyme 5</fullName>
    </submittedName>
</protein>
<dbReference type="AlphaFoldDB" id="A0A8B6BJX2"/>
<evidence type="ECO:0000313" key="1">
    <source>
        <dbReference type="EMBL" id="VDH91943.1"/>
    </source>
</evidence>
<evidence type="ECO:0000313" key="2">
    <source>
        <dbReference type="Proteomes" id="UP000596742"/>
    </source>
</evidence>
<accession>A0A8B6BJX2</accession>
<comment type="caution">
    <text evidence="1">The sequence shown here is derived from an EMBL/GenBank/DDBJ whole genome shotgun (WGS) entry which is preliminary data.</text>
</comment>
<dbReference type="EMBL" id="UYJE01000280">
    <property type="protein sequence ID" value="VDH91943.1"/>
    <property type="molecule type" value="Genomic_DNA"/>
</dbReference>
<organism evidence="1 2">
    <name type="scientific">Mytilus galloprovincialis</name>
    <name type="common">Mediterranean mussel</name>
    <dbReference type="NCBI Taxonomy" id="29158"/>
    <lineage>
        <taxon>Eukaryota</taxon>
        <taxon>Metazoa</taxon>
        <taxon>Spiralia</taxon>
        <taxon>Lophotrochozoa</taxon>
        <taxon>Mollusca</taxon>
        <taxon>Bivalvia</taxon>
        <taxon>Autobranchia</taxon>
        <taxon>Pteriomorphia</taxon>
        <taxon>Mytilida</taxon>
        <taxon>Mytiloidea</taxon>
        <taxon>Mytilidae</taxon>
        <taxon>Mytilinae</taxon>
        <taxon>Mytilus</taxon>
    </lineage>
</organism>
<proteinExistence type="predicted"/>
<sequence length="103" mass="11696">MATKTNPECDDCNCRKQQEEFKKREELKPKPVVVVEVDTAPLHDENPFEEELKQAEREKPQLTEGVTVAYTKPAKSATNDTSETVGDVSRQSLDELMKQMQSL</sequence>
<dbReference type="Proteomes" id="UP000596742">
    <property type="component" value="Unassembled WGS sequence"/>
</dbReference>
<keyword evidence="2" id="KW-1185">Reference proteome</keyword>
<name>A0A8B6BJX2_MYTGA</name>
<reference evidence="1" key="1">
    <citation type="submission" date="2018-11" db="EMBL/GenBank/DDBJ databases">
        <authorList>
            <person name="Alioto T."/>
            <person name="Alioto T."/>
        </authorList>
    </citation>
    <scope>NUCLEOTIDE SEQUENCE</scope>
</reference>
<gene>
    <name evidence="1" type="ORF">MGAL_10B051951</name>
</gene>
<dbReference type="OrthoDB" id="10555231at2759"/>